<accession>I5ARE9</accession>
<dbReference type="AlphaFoldDB" id="I5ARE9"/>
<dbReference type="OrthoDB" id="1680942at2"/>
<reference evidence="1 2" key="1">
    <citation type="submission" date="2010-08" db="EMBL/GenBank/DDBJ databases">
        <authorList>
            <consortium name="US DOE Joint Genome Institute (JGI-PGF)"/>
            <person name="Lucas S."/>
            <person name="Copeland A."/>
            <person name="Lapidus A."/>
            <person name="Cheng J.-F."/>
            <person name="Bruce D."/>
            <person name="Goodwin L."/>
            <person name="Pitluck S."/>
            <person name="Land M.L."/>
            <person name="Hauser L."/>
            <person name="Chang Y.-J."/>
            <person name="Anderson I.J."/>
            <person name="Johnson E."/>
            <person name="Mulhopadhyay B."/>
            <person name="Kyrpides N."/>
            <person name="Woyke T.J."/>
        </authorList>
    </citation>
    <scope>NUCLEOTIDE SEQUENCE [LARGE SCALE GENOMIC DNA]</scope>
    <source>
        <strain evidence="1 2">6</strain>
    </source>
</reference>
<dbReference type="EMBL" id="CM001487">
    <property type="protein sequence ID" value="EIM56372.1"/>
    <property type="molecule type" value="Genomic_DNA"/>
</dbReference>
<evidence type="ECO:0000313" key="2">
    <source>
        <dbReference type="Proteomes" id="UP000005753"/>
    </source>
</evidence>
<dbReference type="STRING" id="633697.EubceDRAFT1_0523"/>
<dbReference type="InterPro" id="IPR029033">
    <property type="entry name" value="His_PPase_superfam"/>
</dbReference>
<protein>
    <submittedName>
        <fullName evidence="1">Fructose-2,6-bisphosphatase</fullName>
    </submittedName>
</protein>
<dbReference type="HOGENOM" id="CLU_109730_1_0_9"/>
<dbReference type="Pfam" id="PF00300">
    <property type="entry name" value="His_Phos_1"/>
    <property type="match status" value="1"/>
</dbReference>
<keyword evidence="2" id="KW-1185">Reference proteome</keyword>
<dbReference type="Gene3D" id="3.40.50.1240">
    <property type="entry name" value="Phosphoglycerate mutase-like"/>
    <property type="match status" value="1"/>
</dbReference>
<name>I5ARE9_EUBC6</name>
<evidence type="ECO:0000313" key="1">
    <source>
        <dbReference type="EMBL" id="EIM56372.1"/>
    </source>
</evidence>
<dbReference type="Proteomes" id="UP000005753">
    <property type="component" value="Chromosome"/>
</dbReference>
<dbReference type="SUPFAM" id="SSF53254">
    <property type="entry name" value="Phosphoglycerate mutase-like"/>
    <property type="match status" value="1"/>
</dbReference>
<organism evidence="1 2">
    <name type="scientific">Eubacterium cellulosolvens (strain ATCC 43171 / JCM 9499 / 6)</name>
    <name type="common">Cillobacterium cellulosolvens</name>
    <dbReference type="NCBI Taxonomy" id="633697"/>
    <lineage>
        <taxon>Bacteria</taxon>
        <taxon>Bacillati</taxon>
        <taxon>Bacillota</taxon>
        <taxon>Clostridia</taxon>
        <taxon>Eubacteriales</taxon>
        <taxon>Eubacteriaceae</taxon>
        <taxon>Eubacterium</taxon>
    </lineage>
</organism>
<dbReference type="eggNOG" id="COG0406">
    <property type="taxonomic scope" value="Bacteria"/>
</dbReference>
<proteinExistence type="predicted"/>
<gene>
    <name evidence="1" type="ORF">EubceDRAFT1_0523</name>
</gene>
<sequence>MKITMIRHAKVKMRWPFRCNSEEFDAACQAYDKAEIVKPSKKPRKIRKAKVFISDLNRTRWTAEGLFRDTDFTVLGHIREVKMNSFTDTERKLPLFIWYFFGRLQWLRNDERQAETRRESVQRAQTAIDRCEAEGRDCILVTHGFFLKILMRELKKRGYAIRGNNRPLIRNLQEITAYKE</sequence>
<dbReference type="InterPro" id="IPR013078">
    <property type="entry name" value="His_Pase_superF_clade-1"/>
</dbReference>
<reference evidence="1 2" key="2">
    <citation type="submission" date="2012-02" db="EMBL/GenBank/DDBJ databases">
        <title>Improved High-Quality Draft sequence of Eubacterium cellulosolvens 6.</title>
        <authorList>
            <consortium name="US DOE Joint Genome Institute"/>
            <person name="Lucas S."/>
            <person name="Han J."/>
            <person name="Lapidus A."/>
            <person name="Cheng J.-F."/>
            <person name="Goodwin L."/>
            <person name="Pitluck S."/>
            <person name="Peters L."/>
            <person name="Mikhailova N."/>
            <person name="Gu W."/>
            <person name="Detter J.C."/>
            <person name="Han C."/>
            <person name="Tapia R."/>
            <person name="Land M."/>
            <person name="Hauser L."/>
            <person name="Kyrpides N."/>
            <person name="Ivanova N."/>
            <person name="Pagani I."/>
            <person name="Johnson E."/>
            <person name="Mukhopadhyay B."/>
            <person name="Anderson I."/>
            <person name="Woyke T."/>
        </authorList>
    </citation>
    <scope>NUCLEOTIDE SEQUENCE [LARGE SCALE GENOMIC DNA]</scope>
    <source>
        <strain evidence="1 2">6</strain>
    </source>
</reference>